<dbReference type="Pfam" id="PF00239">
    <property type="entry name" value="Resolvase"/>
    <property type="match status" value="1"/>
</dbReference>
<dbReference type="EMBL" id="VIVR01000001">
    <property type="protein sequence ID" value="TWE17018.1"/>
    <property type="molecule type" value="Genomic_DNA"/>
</dbReference>
<comment type="caution">
    <text evidence="2">The sequence shown here is derived from an EMBL/GenBank/DDBJ whole genome shotgun (WGS) entry which is preliminary data.</text>
</comment>
<dbReference type="InterPro" id="IPR038109">
    <property type="entry name" value="DNA_bind_recomb_sf"/>
</dbReference>
<evidence type="ECO:0000313" key="3">
    <source>
        <dbReference type="Proteomes" id="UP000318416"/>
    </source>
</evidence>
<accession>A0A561EN17</accession>
<sequence>MGNVIPLPRSEALSQLRAALYGRASHDPKKQGRSIRDQFTVGELECEDRGWTIHDYYEDRDLSASRKARKVRKNFERLVADMEAGLIDVVVYAERSRVSRTLEVSVKLRDVCERTGVLLCYDGRIYDMRVPSDRKEFTRDALQSEEEAEAIIARADRTARLNAKRGRPHGIVPFGYKRRYDPDDGHLVGQEEHPDHADVVRTAFDMIDQGKSLRATLRYVQTFRPTMTRAGLRVILTNRSYLGIRTNRGSEYKAVWPRIVDETVFHRVQLLLGDPDRNTNRDGGTSHMLSGIALCALCRADPSAKINKLRYVNGRQQRDRVVNGRTVKGTLLKPTYTCEYRGDVSISQEALDAYVEEAVLNWLSSPDAALVFRRTVVQATIAAERTKIAAMRTQLEEARAQATQFSPATGMPLLSVASLATLEQNLHPLIVAAENRLNAQLSVGDPLIDGLIGHPMEVLDLMWNAELDTEQRRHVIQRCVRVELRKAQKAGRYQLGLTGRVGLIFKGQPGFEEWPKAPALELVEAATE</sequence>
<dbReference type="AlphaFoldDB" id="A0A561EN17"/>
<dbReference type="InterPro" id="IPR036162">
    <property type="entry name" value="Resolvase-like_N_sf"/>
</dbReference>
<dbReference type="InterPro" id="IPR050639">
    <property type="entry name" value="SSR_resolvase"/>
</dbReference>
<evidence type="ECO:0000259" key="1">
    <source>
        <dbReference type="PROSITE" id="PS51737"/>
    </source>
</evidence>
<dbReference type="GO" id="GO:0003677">
    <property type="term" value="F:DNA binding"/>
    <property type="evidence" value="ECO:0007669"/>
    <property type="project" value="InterPro"/>
</dbReference>
<protein>
    <submittedName>
        <fullName evidence="2">DNA invertase Pin-like site-specific DNA recombinase</fullName>
    </submittedName>
</protein>
<proteinExistence type="predicted"/>
<dbReference type="PANTHER" id="PTHR30461">
    <property type="entry name" value="DNA-INVERTASE FROM LAMBDOID PROPHAGE"/>
    <property type="match status" value="1"/>
</dbReference>
<name>A0A561EN17_9ACTN</name>
<dbReference type="Proteomes" id="UP000318416">
    <property type="component" value="Unassembled WGS sequence"/>
</dbReference>
<dbReference type="PANTHER" id="PTHR30461:SF23">
    <property type="entry name" value="DNA RECOMBINASE-RELATED"/>
    <property type="match status" value="1"/>
</dbReference>
<dbReference type="OrthoDB" id="4500247at2"/>
<dbReference type="RefSeq" id="WP_145789529.1">
    <property type="nucleotide sequence ID" value="NZ_BAAABR010000089.1"/>
</dbReference>
<dbReference type="SMART" id="SM00857">
    <property type="entry name" value="Resolvase"/>
    <property type="match status" value="1"/>
</dbReference>
<gene>
    <name evidence="2" type="ORF">FB465_2019</name>
</gene>
<dbReference type="SUPFAM" id="SSF53041">
    <property type="entry name" value="Resolvase-like"/>
    <property type="match status" value="1"/>
</dbReference>
<dbReference type="Pfam" id="PF07508">
    <property type="entry name" value="Recombinase"/>
    <property type="match status" value="1"/>
</dbReference>
<organism evidence="2 3">
    <name type="scientific">Kitasatospora atroaurantiaca</name>
    <dbReference type="NCBI Taxonomy" id="285545"/>
    <lineage>
        <taxon>Bacteria</taxon>
        <taxon>Bacillati</taxon>
        <taxon>Actinomycetota</taxon>
        <taxon>Actinomycetes</taxon>
        <taxon>Kitasatosporales</taxon>
        <taxon>Streptomycetaceae</taxon>
        <taxon>Kitasatospora</taxon>
    </lineage>
</organism>
<dbReference type="InterPro" id="IPR011109">
    <property type="entry name" value="DNA_bind_recombinase_dom"/>
</dbReference>
<feature type="domain" description="Recombinase" evidence="1">
    <location>
        <begin position="173"/>
        <end position="278"/>
    </location>
</feature>
<dbReference type="CDD" id="cd00338">
    <property type="entry name" value="Ser_Recombinase"/>
    <property type="match status" value="1"/>
</dbReference>
<dbReference type="PROSITE" id="PS51737">
    <property type="entry name" value="RECOMBINASE_DNA_BIND"/>
    <property type="match status" value="1"/>
</dbReference>
<keyword evidence="3" id="KW-1185">Reference proteome</keyword>
<dbReference type="GO" id="GO:0000150">
    <property type="term" value="F:DNA strand exchange activity"/>
    <property type="evidence" value="ECO:0007669"/>
    <property type="project" value="InterPro"/>
</dbReference>
<reference evidence="2 3" key="1">
    <citation type="submission" date="2019-06" db="EMBL/GenBank/DDBJ databases">
        <title>Sequencing the genomes of 1000 actinobacteria strains.</title>
        <authorList>
            <person name="Klenk H.-P."/>
        </authorList>
    </citation>
    <scope>NUCLEOTIDE SEQUENCE [LARGE SCALE GENOMIC DNA]</scope>
    <source>
        <strain evidence="2 3">DSM 41649</strain>
    </source>
</reference>
<evidence type="ECO:0000313" key="2">
    <source>
        <dbReference type="EMBL" id="TWE17018.1"/>
    </source>
</evidence>
<dbReference type="Gene3D" id="3.40.50.1390">
    <property type="entry name" value="Resolvase, N-terminal catalytic domain"/>
    <property type="match status" value="1"/>
</dbReference>
<dbReference type="Gene3D" id="3.90.1750.20">
    <property type="entry name" value="Putative Large Serine Recombinase, Chain B, Domain 2"/>
    <property type="match status" value="1"/>
</dbReference>
<dbReference type="InterPro" id="IPR006119">
    <property type="entry name" value="Resolv_N"/>
</dbReference>